<keyword evidence="3" id="KW-1185">Reference proteome</keyword>
<proteinExistence type="predicted"/>
<dbReference type="Pfam" id="PF13613">
    <property type="entry name" value="HTH_Tnp_4"/>
    <property type="match status" value="1"/>
</dbReference>
<gene>
    <name evidence="2" type="ORF">QF034_000042</name>
</gene>
<accession>A0ABU0QEI6</accession>
<dbReference type="EMBL" id="JAUSYP010000001">
    <property type="protein sequence ID" value="MDQ0745811.1"/>
    <property type="molecule type" value="Genomic_DNA"/>
</dbReference>
<name>A0ABU0QEI6_9ACTN</name>
<organism evidence="2 3">
    <name type="scientific">Streptomyces africanus</name>
    <dbReference type="NCBI Taxonomy" id="231024"/>
    <lineage>
        <taxon>Bacteria</taxon>
        <taxon>Bacillati</taxon>
        <taxon>Actinomycetota</taxon>
        <taxon>Actinomycetes</taxon>
        <taxon>Kitasatosporales</taxon>
        <taxon>Streptomycetaceae</taxon>
        <taxon>Streptomyces</taxon>
    </lineage>
</organism>
<protein>
    <recommendedName>
        <fullName evidence="1">Transposase Helix-turn-helix domain-containing protein</fullName>
    </recommendedName>
</protein>
<dbReference type="InterPro" id="IPR027805">
    <property type="entry name" value="Transposase_HTH_dom"/>
</dbReference>
<evidence type="ECO:0000313" key="2">
    <source>
        <dbReference type="EMBL" id="MDQ0745811.1"/>
    </source>
</evidence>
<feature type="domain" description="Transposase Helix-turn-helix" evidence="1">
    <location>
        <begin position="1"/>
        <end position="32"/>
    </location>
</feature>
<dbReference type="Proteomes" id="UP001232755">
    <property type="component" value="Unassembled WGS sequence"/>
</dbReference>
<evidence type="ECO:0000259" key="1">
    <source>
        <dbReference type="Pfam" id="PF13613"/>
    </source>
</evidence>
<sequence length="58" mass="6137">MLMVAAYRRTNLTLRQIALLFGVSKSAADRIICGQYGHGSALDGLVESGDELPMAPSA</sequence>
<evidence type="ECO:0000313" key="3">
    <source>
        <dbReference type="Proteomes" id="UP001232755"/>
    </source>
</evidence>
<reference evidence="2 3" key="1">
    <citation type="submission" date="2023-07" db="EMBL/GenBank/DDBJ databases">
        <title>Comparative genomics of wheat-associated soil bacteria to identify genetic determinants of phenazine resistance.</title>
        <authorList>
            <person name="Mouncey N."/>
        </authorList>
    </citation>
    <scope>NUCLEOTIDE SEQUENCE [LARGE SCALE GENOMIC DNA]</scope>
    <source>
        <strain evidence="2 3">B3I12</strain>
    </source>
</reference>
<comment type="caution">
    <text evidence="2">The sequence shown here is derived from an EMBL/GenBank/DDBJ whole genome shotgun (WGS) entry which is preliminary data.</text>
</comment>